<evidence type="ECO:0000256" key="2">
    <source>
        <dbReference type="ARBA" id="ARBA00022730"/>
    </source>
</evidence>
<dbReference type="PANTHER" id="PTHR13718">
    <property type="entry name" value="RIBOSOMAL S SUBUNIT"/>
    <property type="match status" value="1"/>
</dbReference>
<dbReference type="InterPro" id="IPR020568">
    <property type="entry name" value="Ribosomal_Su5_D2-typ_SF"/>
</dbReference>
<dbReference type="SUPFAM" id="SSF54211">
    <property type="entry name" value="Ribosomal protein S5 domain 2-like"/>
    <property type="match status" value="1"/>
</dbReference>
<dbReference type="GO" id="GO:0006412">
    <property type="term" value="P:translation"/>
    <property type="evidence" value="ECO:0007669"/>
    <property type="project" value="InterPro"/>
</dbReference>
<dbReference type="InterPro" id="IPR005711">
    <property type="entry name" value="Ribosomal_uS5_euk/arc"/>
</dbReference>
<name>A0A133VHJ1_9EURY</name>
<dbReference type="FunFam" id="3.30.230.10:FF:000004">
    <property type="entry name" value="40S ribosomal protein S2"/>
    <property type="match status" value="1"/>
</dbReference>
<keyword evidence="13" id="KW-1185">Reference proteome</keyword>
<evidence type="ECO:0000256" key="10">
    <source>
        <dbReference type="RuleBase" id="RU003823"/>
    </source>
</evidence>
<dbReference type="EMBL" id="LHYE01000069">
    <property type="protein sequence ID" value="KXB05905.1"/>
    <property type="molecule type" value="Genomic_DNA"/>
</dbReference>
<evidence type="ECO:0000256" key="3">
    <source>
        <dbReference type="ARBA" id="ARBA00022884"/>
    </source>
</evidence>
<keyword evidence="5 9" id="KW-0687">Ribonucleoprotein</keyword>
<dbReference type="Gene3D" id="3.30.160.20">
    <property type="match status" value="1"/>
</dbReference>
<evidence type="ECO:0000256" key="9">
    <source>
        <dbReference type="PROSITE-ProRule" id="PRU00268"/>
    </source>
</evidence>
<evidence type="ECO:0000256" key="5">
    <source>
        <dbReference type="ARBA" id="ARBA00023274"/>
    </source>
</evidence>
<comment type="caution">
    <text evidence="12">The sequence shown here is derived from an EMBL/GenBank/DDBJ whole genome shotgun (WGS) entry which is preliminary data.</text>
</comment>
<evidence type="ECO:0000313" key="13">
    <source>
        <dbReference type="Proteomes" id="UP000070263"/>
    </source>
</evidence>
<dbReference type="PATRIC" id="fig|1698280.3.peg.1118"/>
<dbReference type="NCBIfam" id="NF003125">
    <property type="entry name" value="PRK04044.1"/>
    <property type="match status" value="1"/>
</dbReference>
<dbReference type="GO" id="GO:0003735">
    <property type="term" value="F:structural constituent of ribosome"/>
    <property type="evidence" value="ECO:0007669"/>
    <property type="project" value="UniProtKB-UniRule"/>
</dbReference>
<keyword evidence="4 9" id="KW-0689">Ribosomal protein</keyword>
<dbReference type="Pfam" id="PF03719">
    <property type="entry name" value="Ribosomal_S5_C"/>
    <property type="match status" value="1"/>
</dbReference>
<protein>
    <recommendedName>
        <fullName evidence="7">Small ribosomal subunit protein uS5</fullName>
    </recommendedName>
    <alternativeName>
        <fullName evidence="8">30S ribosomal protein S5</fullName>
    </alternativeName>
</protein>
<dbReference type="PROSITE" id="PS50881">
    <property type="entry name" value="S5_DSRBD"/>
    <property type="match status" value="1"/>
</dbReference>
<dbReference type="SUPFAM" id="SSF54768">
    <property type="entry name" value="dsRNA-binding domain-like"/>
    <property type="match status" value="1"/>
</dbReference>
<dbReference type="InterPro" id="IPR014721">
    <property type="entry name" value="Ribsml_uS5_D2-typ_fold_subgr"/>
</dbReference>
<evidence type="ECO:0000256" key="6">
    <source>
        <dbReference type="ARBA" id="ARBA00025844"/>
    </source>
</evidence>
<evidence type="ECO:0000256" key="8">
    <source>
        <dbReference type="ARBA" id="ARBA00035519"/>
    </source>
</evidence>
<reference evidence="12 13" key="1">
    <citation type="journal article" date="2016" name="Sci. Rep.">
        <title>Metabolic traits of an uncultured archaeal lineage -MSBL1- from brine pools of the Red Sea.</title>
        <authorList>
            <person name="Mwirichia R."/>
            <person name="Alam I."/>
            <person name="Rashid M."/>
            <person name="Vinu M."/>
            <person name="Ba-Alawi W."/>
            <person name="Anthony Kamau A."/>
            <person name="Kamanda Ngugi D."/>
            <person name="Goker M."/>
            <person name="Klenk H.P."/>
            <person name="Bajic V."/>
            <person name="Stingl U."/>
        </authorList>
    </citation>
    <scope>NUCLEOTIDE SEQUENCE [LARGE SCALE GENOMIC DNA]</scope>
    <source>
        <strain evidence="12">SCGC-AAA382A20</strain>
    </source>
</reference>
<dbReference type="PANTHER" id="PTHR13718:SF4">
    <property type="entry name" value="40S RIBOSOMAL PROTEIN S2"/>
    <property type="match status" value="1"/>
</dbReference>
<dbReference type="Pfam" id="PF00333">
    <property type="entry name" value="Ribosomal_S5"/>
    <property type="match status" value="1"/>
</dbReference>
<dbReference type="InterPro" id="IPR013810">
    <property type="entry name" value="Ribosomal_uS5_N"/>
</dbReference>
<accession>A0A133VHJ1</accession>
<dbReference type="InterPro" id="IPR005324">
    <property type="entry name" value="Ribosomal_uS5_C"/>
</dbReference>
<evidence type="ECO:0000256" key="1">
    <source>
        <dbReference type="ARBA" id="ARBA00008945"/>
    </source>
</evidence>
<sequence>MPEEQVKDWTPKTELGQDVVDGKVTYIDEIFEKGRRIMEPEIVDMLLPNLDHELILIGGSPGKGGGIRRTPAKRTAKMHKSGRKYKMSAFVVVGNRNGYVGVGRDEATGSGAFRTAIEKAIEDAKLNIIPIRRGCGSWECECGSPHSLPTEIEGKEGSIRVKIKPAPRGVGLVVSDEVKKIMELAGIEDCWMQTFGETRTRVNFIGAVYNAFKNLNQLKIDEDFKEKAGVIMGAV</sequence>
<organism evidence="12 13">
    <name type="scientific">candidate division MSBL1 archaeon SCGC-AAA382A20</name>
    <dbReference type="NCBI Taxonomy" id="1698280"/>
    <lineage>
        <taxon>Archaea</taxon>
        <taxon>Methanobacteriati</taxon>
        <taxon>Methanobacteriota</taxon>
        <taxon>candidate division MSBL1</taxon>
    </lineage>
</organism>
<comment type="similarity">
    <text evidence="1 10">Belongs to the universal ribosomal protein uS5 family.</text>
</comment>
<comment type="subunit">
    <text evidence="6">Part of the 30S ribosomal subunit. Contacts protein S4.</text>
</comment>
<evidence type="ECO:0000259" key="11">
    <source>
        <dbReference type="PROSITE" id="PS50881"/>
    </source>
</evidence>
<evidence type="ECO:0000256" key="7">
    <source>
        <dbReference type="ARBA" id="ARBA00035255"/>
    </source>
</evidence>
<evidence type="ECO:0000313" key="12">
    <source>
        <dbReference type="EMBL" id="KXB05905.1"/>
    </source>
</evidence>
<dbReference type="Gene3D" id="3.30.230.10">
    <property type="match status" value="1"/>
</dbReference>
<proteinExistence type="inferred from homology"/>
<feature type="domain" description="S5 DRBM" evidence="11">
    <location>
        <begin position="65"/>
        <end position="131"/>
    </location>
</feature>
<dbReference type="Proteomes" id="UP000070263">
    <property type="component" value="Unassembled WGS sequence"/>
</dbReference>
<gene>
    <name evidence="12" type="ORF">AKJ51_04550</name>
</gene>
<keyword evidence="3" id="KW-0694">RNA-binding</keyword>
<dbReference type="AlphaFoldDB" id="A0A133VHJ1"/>
<dbReference type="InterPro" id="IPR000851">
    <property type="entry name" value="Ribosomal_uS5"/>
</dbReference>
<keyword evidence="2" id="KW-0699">rRNA-binding</keyword>
<dbReference type="GO" id="GO:0019843">
    <property type="term" value="F:rRNA binding"/>
    <property type="evidence" value="ECO:0007669"/>
    <property type="project" value="UniProtKB-KW"/>
</dbReference>
<dbReference type="GO" id="GO:0022627">
    <property type="term" value="C:cytosolic small ribosomal subunit"/>
    <property type="evidence" value="ECO:0007669"/>
    <property type="project" value="TreeGrafter"/>
</dbReference>
<evidence type="ECO:0000256" key="4">
    <source>
        <dbReference type="ARBA" id="ARBA00022980"/>
    </source>
</evidence>
<dbReference type="InterPro" id="IPR047866">
    <property type="entry name" value="Ribosomal_uS5_arc"/>
</dbReference>
<dbReference type="NCBIfam" id="TIGR01020">
    <property type="entry name" value="uS5_euk_arch"/>
    <property type="match status" value="1"/>
</dbReference>